<accession>A0A833VPK3</accession>
<evidence type="ECO:0000256" key="1">
    <source>
        <dbReference type="SAM" id="SignalP"/>
    </source>
</evidence>
<gene>
    <name evidence="3" type="ORF">FCM35_KLT03772</name>
</gene>
<name>A0A833VPK3_9POAL</name>
<dbReference type="PRINTS" id="PR00382">
    <property type="entry name" value="LIPIDTRNSFER"/>
</dbReference>
<evidence type="ECO:0000259" key="2">
    <source>
        <dbReference type="Pfam" id="PF00234"/>
    </source>
</evidence>
<feature type="chain" id="PRO_5032628389" evidence="1">
    <location>
        <begin position="29"/>
        <end position="117"/>
    </location>
</feature>
<feature type="domain" description="Bifunctional inhibitor/plant lipid transfer protein/seed storage helical" evidence="2">
    <location>
        <begin position="31"/>
        <end position="115"/>
    </location>
</feature>
<keyword evidence="1" id="KW-0732">Signal</keyword>
<sequence length="117" mass="12742">MTLSSSSLFTITLVALLFLSVPHCHVKAIDCGNVVNFLTPCISYINGGTVSHSCCYGVKRLYKASYSSEYDLKEICTCLKQEALQFSELTADAVEAVTKKCGVELPFRVSIDVDCST</sequence>
<dbReference type="GO" id="GO:0008289">
    <property type="term" value="F:lipid binding"/>
    <property type="evidence" value="ECO:0007669"/>
    <property type="project" value="InterPro"/>
</dbReference>
<comment type="caution">
    <text evidence="3">The sequence shown here is derived from an EMBL/GenBank/DDBJ whole genome shotgun (WGS) entry which is preliminary data.</text>
</comment>
<dbReference type="Pfam" id="PF00234">
    <property type="entry name" value="Tryp_alpha_amyl"/>
    <property type="match status" value="1"/>
</dbReference>
<feature type="signal peptide" evidence="1">
    <location>
        <begin position="1"/>
        <end position="28"/>
    </location>
</feature>
<protein>
    <submittedName>
        <fullName evidence="3">Non-specific lipid-transfer protein 1-like protein</fullName>
    </submittedName>
</protein>
<dbReference type="Gene3D" id="1.10.110.10">
    <property type="entry name" value="Plant lipid-transfer and hydrophobic proteins"/>
    <property type="match status" value="1"/>
</dbReference>
<dbReference type="SUPFAM" id="SSF47699">
    <property type="entry name" value="Bifunctional inhibitor/lipid-transfer protein/seed storage 2S albumin"/>
    <property type="match status" value="1"/>
</dbReference>
<dbReference type="InterPro" id="IPR000528">
    <property type="entry name" value="Plant_nsLTP"/>
</dbReference>
<reference evidence="3" key="1">
    <citation type="submission" date="2020-01" db="EMBL/GenBank/DDBJ databases">
        <title>Genome sequence of Kobresia littledalei, the first chromosome-level genome in the family Cyperaceae.</title>
        <authorList>
            <person name="Qu G."/>
        </authorList>
    </citation>
    <scope>NUCLEOTIDE SEQUENCE</scope>
    <source>
        <strain evidence="3">C.B.Clarke</strain>
        <tissue evidence="3">Leaf</tissue>
    </source>
</reference>
<dbReference type="PANTHER" id="PTHR33076">
    <property type="entry name" value="NON-SPECIFIC LIPID-TRANSFER PROTEIN 2-RELATED"/>
    <property type="match status" value="1"/>
</dbReference>
<organism evidence="3 4">
    <name type="scientific">Carex littledalei</name>
    <dbReference type="NCBI Taxonomy" id="544730"/>
    <lineage>
        <taxon>Eukaryota</taxon>
        <taxon>Viridiplantae</taxon>
        <taxon>Streptophyta</taxon>
        <taxon>Embryophyta</taxon>
        <taxon>Tracheophyta</taxon>
        <taxon>Spermatophyta</taxon>
        <taxon>Magnoliopsida</taxon>
        <taxon>Liliopsida</taxon>
        <taxon>Poales</taxon>
        <taxon>Cyperaceae</taxon>
        <taxon>Cyperoideae</taxon>
        <taxon>Cariceae</taxon>
        <taxon>Carex</taxon>
        <taxon>Carex subgen. Euthyceras</taxon>
    </lineage>
</organism>
<keyword evidence="4" id="KW-1185">Reference proteome</keyword>
<dbReference type="OrthoDB" id="770678at2759"/>
<dbReference type="InterPro" id="IPR036312">
    <property type="entry name" value="Bifun_inhib/LTP/seed_sf"/>
</dbReference>
<dbReference type="CDD" id="cd01960">
    <property type="entry name" value="nsLTP1"/>
    <property type="match status" value="1"/>
</dbReference>
<dbReference type="Proteomes" id="UP000623129">
    <property type="component" value="Unassembled WGS sequence"/>
</dbReference>
<dbReference type="GO" id="GO:0006869">
    <property type="term" value="P:lipid transport"/>
    <property type="evidence" value="ECO:0007669"/>
    <property type="project" value="InterPro"/>
</dbReference>
<evidence type="ECO:0000313" key="4">
    <source>
        <dbReference type="Proteomes" id="UP000623129"/>
    </source>
</evidence>
<dbReference type="EMBL" id="SWLB01000013">
    <property type="protein sequence ID" value="KAF3330418.1"/>
    <property type="molecule type" value="Genomic_DNA"/>
</dbReference>
<dbReference type="InterPro" id="IPR016140">
    <property type="entry name" value="Bifunc_inhib/LTP/seed_store"/>
</dbReference>
<dbReference type="AlphaFoldDB" id="A0A833VPK3"/>
<proteinExistence type="predicted"/>
<evidence type="ECO:0000313" key="3">
    <source>
        <dbReference type="EMBL" id="KAF3330418.1"/>
    </source>
</evidence>